<comment type="caution">
    <text evidence="1">The sequence shown here is derived from an EMBL/GenBank/DDBJ whole genome shotgun (WGS) entry which is preliminary data.</text>
</comment>
<evidence type="ECO:0000313" key="2">
    <source>
        <dbReference type="Proteomes" id="UP000275385"/>
    </source>
</evidence>
<sequence length="83" mass="9598">MPVSQVTVDGQYDFGWVKGYRLADPGKREIAEGILEKILGTRHENDWEMFITRDETSRGEEVFPWRVAEDGDPTVVDIYCGYR</sequence>
<gene>
    <name evidence="1" type="ORF">DL546_009067</name>
</gene>
<evidence type="ECO:0000313" key="1">
    <source>
        <dbReference type="EMBL" id="RKU46876.1"/>
    </source>
</evidence>
<reference evidence="1 2" key="1">
    <citation type="submission" date="2018-08" db="EMBL/GenBank/DDBJ databases">
        <title>Draft genome of the lignicolous fungus Coniochaeta pulveracea.</title>
        <authorList>
            <person name="Borstlap C.J."/>
            <person name="De Witt R.N."/>
            <person name="Botha A."/>
            <person name="Volschenk H."/>
        </authorList>
    </citation>
    <scope>NUCLEOTIDE SEQUENCE [LARGE SCALE GENOMIC DNA]</scope>
    <source>
        <strain evidence="1 2">CAB683</strain>
    </source>
</reference>
<proteinExistence type="predicted"/>
<accession>A0A420YG84</accession>
<dbReference type="Proteomes" id="UP000275385">
    <property type="component" value="Unassembled WGS sequence"/>
</dbReference>
<keyword evidence="2" id="KW-1185">Reference proteome</keyword>
<dbReference type="EMBL" id="QVQW01000012">
    <property type="protein sequence ID" value="RKU46876.1"/>
    <property type="molecule type" value="Genomic_DNA"/>
</dbReference>
<protein>
    <submittedName>
        <fullName evidence="1">Uncharacterized protein</fullName>
    </submittedName>
</protein>
<organism evidence="1 2">
    <name type="scientific">Coniochaeta pulveracea</name>
    <dbReference type="NCBI Taxonomy" id="177199"/>
    <lineage>
        <taxon>Eukaryota</taxon>
        <taxon>Fungi</taxon>
        <taxon>Dikarya</taxon>
        <taxon>Ascomycota</taxon>
        <taxon>Pezizomycotina</taxon>
        <taxon>Sordariomycetes</taxon>
        <taxon>Sordariomycetidae</taxon>
        <taxon>Coniochaetales</taxon>
        <taxon>Coniochaetaceae</taxon>
        <taxon>Coniochaeta</taxon>
    </lineage>
</organism>
<dbReference type="AlphaFoldDB" id="A0A420YG84"/>
<name>A0A420YG84_9PEZI</name>